<feature type="compositionally biased region" description="Low complexity" evidence="5">
    <location>
        <begin position="46"/>
        <end position="56"/>
    </location>
</feature>
<keyword evidence="4" id="KW-0949">S-adenosyl-L-methionine</keyword>
<evidence type="ECO:0000256" key="3">
    <source>
        <dbReference type="ARBA" id="ARBA00022688"/>
    </source>
</evidence>
<gene>
    <name evidence="6" type="ORF">CTEN210_00627</name>
</gene>
<keyword evidence="3" id="KW-0831">Ubiquinone biosynthesis</keyword>
<dbReference type="Gene3D" id="3.40.50.150">
    <property type="entry name" value="Vaccinia Virus protein VP39"/>
    <property type="match status" value="1"/>
</dbReference>
<dbReference type="PANTHER" id="PTHR43464:SF19">
    <property type="entry name" value="UBIQUINONE BIOSYNTHESIS O-METHYLTRANSFERASE, MITOCHONDRIAL"/>
    <property type="match status" value="1"/>
</dbReference>
<sequence>MNSIPRKMIQRTEHCFRKRALVTSSFGSCSFPRNSLYQQHPTCAFSSSSSVSSRSSNGDDNTRSTLNNSVSSEEVSKFSAMASTWWKVDHNPLISMNPIRMSFILQQIANQHKINIEHTSSAYKPLSNLKALDAGCGGGLLSESLARLGANVTAVDPSEEVAKAARIHSMKQNDTKDIDYKGGMSVEELANMEEYRHSFDIVCVLEVIEHATDPKSLMQGATSLLKQPTDTHPGGLLFVSTINRTAKSYAVAIVGGEYLTQKLPIGTHDWRQFLSPKEVNQLVQNFGMEEVDKKGMILKPPFWDLKWYLDSNDFDVNWIGSYMHK</sequence>
<dbReference type="GO" id="GO:0032259">
    <property type="term" value="P:methylation"/>
    <property type="evidence" value="ECO:0007669"/>
    <property type="project" value="UniProtKB-KW"/>
</dbReference>
<evidence type="ECO:0008006" key="8">
    <source>
        <dbReference type="Google" id="ProtNLM"/>
    </source>
</evidence>
<evidence type="ECO:0000313" key="6">
    <source>
        <dbReference type="EMBL" id="GFH44153.1"/>
    </source>
</evidence>
<dbReference type="Proteomes" id="UP001054902">
    <property type="component" value="Unassembled WGS sequence"/>
</dbReference>
<protein>
    <recommendedName>
        <fullName evidence="8">Polyprenyldihydroxybenzoate methyltransferase</fullName>
    </recommendedName>
</protein>
<dbReference type="GO" id="GO:0005739">
    <property type="term" value="C:mitochondrion"/>
    <property type="evidence" value="ECO:0007669"/>
    <property type="project" value="TreeGrafter"/>
</dbReference>
<dbReference type="InterPro" id="IPR010233">
    <property type="entry name" value="UbiG_MeTrfase"/>
</dbReference>
<proteinExistence type="predicted"/>
<keyword evidence="7" id="KW-1185">Reference proteome</keyword>
<dbReference type="EMBL" id="BLLK01000019">
    <property type="protein sequence ID" value="GFH44153.1"/>
    <property type="molecule type" value="Genomic_DNA"/>
</dbReference>
<dbReference type="NCBIfam" id="TIGR01983">
    <property type="entry name" value="UbiG"/>
    <property type="match status" value="1"/>
</dbReference>
<evidence type="ECO:0000256" key="5">
    <source>
        <dbReference type="SAM" id="MobiDB-lite"/>
    </source>
</evidence>
<evidence type="ECO:0000256" key="2">
    <source>
        <dbReference type="ARBA" id="ARBA00022679"/>
    </source>
</evidence>
<keyword evidence="2" id="KW-0808">Transferase</keyword>
<dbReference type="InterPro" id="IPR029063">
    <property type="entry name" value="SAM-dependent_MTases_sf"/>
</dbReference>
<comment type="caution">
    <text evidence="6">The sequence shown here is derived from an EMBL/GenBank/DDBJ whole genome shotgun (WGS) entry which is preliminary data.</text>
</comment>
<dbReference type="AlphaFoldDB" id="A0AAD3CE25"/>
<dbReference type="GO" id="GO:0010420">
    <property type="term" value="F:polyprenyldihydroxybenzoate methyltransferase activity"/>
    <property type="evidence" value="ECO:0007669"/>
    <property type="project" value="InterPro"/>
</dbReference>
<evidence type="ECO:0000256" key="1">
    <source>
        <dbReference type="ARBA" id="ARBA00022603"/>
    </source>
</evidence>
<evidence type="ECO:0000256" key="4">
    <source>
        <dbReference type="ARBA" id="ARBA00022691"/>
    </source>
</evidence>
<dbReference type="Pfam" id="PF13489">
    <property type="entry name" value="Methyltransf_23"/>
    <property type="match status" value="1"/>
</dbReference>
<dbReference type="GO" id="GO:0061542">
    <property type="term" value="F:3-demethylubiquinol 3-O-methyltransferase activity"/>
    <property type="evidence" value="ECO:0007669"/>
    <property type="project" value="InterPro"/>
</dbReference>
<name>A0AAD3CE25_9STRA</name>
<dbReference type="SUPFAM" id="SSF53335">
    <property type="entry name" value="S-adenosyl-L-methionine-dependent methyltransferases"/>
    <property type="match status" value="1"/>
</dbReference>
<organism evidence="6 7">
    <name type="scientific">Chaetoceros tenuissimus</name>
    <dbReference type="NCBI Taxonomy" id="426638"/>
    <lineage>
        <taxon>Eukaryota</taxon>
        <taxon>Sar</taxon>
        <taxon>Stramenopiles</taxon>
        <taxon>Ochrophyta</taxon>
        <taxon>Bacillariophyta</taxon>
        <taxon>Coscinodiscophyceae</taxon>
        <taxon>Chaetocerotophycidae</taxon>
        <taxon>Chaetocerotales</taxon>
        <taxon>Chaetocerotaceae</taxon>
        <taxon>Chaetoceros</taxon>
    </lineage>
</organism>
<dbReference type="PANTHER" id="PTHR43464">
    <property type="entry name" value="METHYLTRANSFERASE"/>
    <property type="match status" value="1"/>
</dbReference>
<reference evidence="6 7" key="1">
    <citation type="journal article" date="2021" name="Sci. Rep.">
        <title>The genome of the diatom Chaetoceros tenuissimus carries an ancient integrated fragment of an extant virus.</title>
        <authorList>
            <person name="Hongo Y."/>
            <person name="Kimura K."/>
            <person name="Takaki Y."/>
            <person name="Yoshida Y."/>
            <person name="Baba S."/>
            <person name="Kobayashi G."/>
            <person name="Nagasaki K."/>
            <person name="Hano T."/>
            <person name="Tomaru Y."/>
        </authorList>
    </citation>
    <scope>NUCLEOTIDE SEQUENCE [LARGE SCALE GENOMIC DNA]</scope>
    <source>
        <strain evidence="6 7">NIES-3715</strain>
    </source>
</reference>
<feature type="region of interest" description="Disordered" evidence="5">
    <location>
        <begin position="46"/>
        <end position="70"/>
    </location>
</feature>
<evidence type="ECO:0000313" key="7">
    <source>
        <dbReference type="Proteomes" id="UP001054902"/>
    </source>
</evidence>
<dbReference type="CDD" id="cd02440">
    <property type="entry name" value="AdoMet_MTases"/>
    <property type="match status" value="1"/>
</dbReference>
<keyword evidence="1" id="KW-0489">Methyltransferase</keyword>
<accession>A0AAD3CE25</accession>